<evidence type="ECO:0000259" key="6">
    <source>
        <dbReference type="PROSITE" id="PS50923"/>
    </source>
</evidence>
<dbReference type="GeneID" id="101849186"/>
<dbReference type="Gene3D" id="2.10.70.10">
    <property type="entry name" value="Complement Module, domain 1"/>
    <property type="match status" value="2"/>
</dbReference>
<name>A0ABM0ZUZ0_APLCA</name>
<dbReference type="InterPro" id="IPR043543">
    <property type="entry name" value="PAPPA/PAPPA2"/>
</dbReference>
<evidence type="ECO:0000256" key="5">
    <source>
        <dbReference type="SAM" id="MobiDB-lite"/>
    </source>
</evidence>
<dbReference type="SMART" id="SM00032">
    <property type="entry name" value="CCP"/>
    <property type="match status" value="4"/>
</dbReference>
<keyword evidence="3" id="KW-1015">Disulfide bond</keyword>
<feature type="domain" description="Sushi" evidence="6">
    <location>
        <begin position="385"/>
        <end position="444"/>
    </location>
</feature>
<feature type="region of interest" description="Disordered" evidence="5">
    <location>
        <begin position="714"/>
        <end position="740"/>
    </location>
</feature>
<sequence>MCQPIRYRLHRVPAFRKGRVVRTNITTYTDRDMEKGMSYSYWLEAVADRKISQASPTLHYTFGQPFCGNGQIDRELGELCDDGNLRGGDGCDPKCKTEELFKCKGEPSLCYVFYGDGLCEDFEKESNVIDCGYHTPKGFVDQWAHEAEANPAFQLPECPARAAVGQPAPEDNCLSVRDPRRAWYPCGHSNQPEIYWLEVYIPRPVIVTEVILHLGSDGRNQTDMAPKNMSVDLILTDGTSFRLTPRDITLECKPDGFSFPVKHDLSTPFFKSKGVRLQFTSFNISIAGVRLRSSKSLDPITLTSCGEGHLYSPRSAVCVPAQCTNLTCGHYSAPHAHVKCTGFTDGHVCSLVCHDGYSFMWPSAMEVTCVRGQWMTSQDNICVPVPCGRLSLAYAKVTCNTSQPVFGDICTFRCRHPAKLQGVDNKVRCESDGLWSSPDSKCVVRCDPPLRMPGARLLTRSCRKGQQLVDTQCRIRCRKGYRVEGASAKRRRLSAVTCSSSSRWSGRGCVAVTCPHLDPIYKGLVTCSKGRQVYSTCRLRCPGETRTQSVTCKPSGKWSSRLTPCTSFRSTRCPKLKSRVVEASLTVRCRGYVVGTKCPCHCPTPDEEAVIFKKKANVRSMSTDTSGASRDVVINHVTCTGAGHWFPNPVDLKCVQSCNRNTVSDGWCDARNNRRRCQYDGGDCCQSTLGGPVQAPNSCVNACSCKDPRAKENRGKIRDVTGGGSARSVDEGEGWGYGRQ</sequence>
<evidence type="ECO:0000256" key="3">
    <source>
        <dbReference type="ARBA" id="ARBA00023157"/>
    </source>
</evidence>
<gene>
    <name evidence="8" type="primary">LOC101849186</name>
</gene>
<keyword evidence="7" id="KW-1185">Reference proteome</keyword>
<dbReference type="SUPFAM" id="SSF57535">
    <property type="entry name" value="Complement control module/SCR domain"/>
    <property type="match status" value="4"/>
</dbReference>
<evidence type="ECO:0000313" key="7">
    <source>
        <dbReference type="Proteomes" id="UP000694888"/>
    </source>
</evidence>
<keyword evidence="1" id="KW-0732">Signal</keyword>
<evidence type="ECO:0000256" key="1">
    <source>
        <dbReference type="ARBA" id="ARBA00022729"/>
    </source>
</evidence>
<dbReference type="Proteomes" id="UP000694888">
    <property type="component" value="Unplaced"/>
</dbReference>
<keyword evidence="4" id="KW-0768">Sushi</keyword>
<accession>A0ABM0ZUZ0</accession>
<dbReference type="InterPro" id="IPR011936">
    <property type="entry name" value="Myxo_disulph_rpt"/>
</dbReference>
<comment type="caution">
    <text evidence="4">Lacks conserved residue(s) required for the propagation of feature annotation.</text>
</comment>
<dbReference type="PANTHER" id="PTHR46130">
    <property type="entry name" value="LAMGL DOMAIN-CONTAINING PROTEIN"/>
    <property type="match status" value="1"/>
</dbReference>
<protein>
    <submittedName>
        <fullName evidence="8">Pappalysin-1-like</fullName>
    </submittedName>
</protein>
<keyword evidence="2" id="KW-0677">Repeat</keyword>
<dbReference type="Pfam" id="PF00084">
    <property type="entry name" value="Sushi"/>
    <property type="match status" value="2"/>
</dbReference>
<proteinExistence type="predicted"/>
<dbReference type="InterPro" id="IPR000436">
    <property type="entry name" value="Sushi_SCR_CCP_dom"/>
</dbReference>
<dbReference type="InterPro" id="IPR035976">
    <property type="entry name" value="Sushi/SCR/CCP_sf"/>
</dbReference>
<dbReference type="NCBIfam" id="TIGR02232">
    <property type="entry name" value="myxo_disulf_rpt"/>
    <property type="match status" value="1"/>
</dbReference>
<dbReference type="PANTHER" id="PTHR46130:SF3">
    <property type="entry name" value="CHROMOSOME UNDETERMINED SCAFFOLD_33, WHOLE GENOME SHOTGUN SEQUENCE"/>
    <property type="match status" value="1"/>
</dbReference>
<evidence type="ECO:0000256" key="4">
    <source>
        <dbReference type="PROSITE-ProRule" id="PRU00302"/>
    </source>
</evidence>
<dbReference type="RefSeq" id="XP_012934986.1">
    <property type="nucleotide sequence ID" value="XM_013079532.2"/>
</dbReference>
<reference evidence="8" key="1">
    <citation type="submission" date="2025-08" db="UniProtKB">
        <authorList>
            <consortium name="RefSeq"/>
        </authorList>
    </citation>
    <scope>IDENTIFICATION</scope>
</reference>
<evidence type="ECO:0000313" key="8">
    <source>
        <dbReference type="RefSeq" id="XP_012934986.1"/>
    </source>
</evidence>
<dbReference type="CDD" id="cd00033">
    <property type="entry name" value="CCP"/>
    <property type="match status" value="1"/>
</dbReference>
<evidence type="ECO:0000256" key="2">
    <source>
        <dbReference type="ARBA" id="ARBA00022737"/>
    </source>
</evidence>
<organism evidence="7 8">
    <name type="scientific">Aplysia californica</name>
    <name type="common">California sea hare</name>
    <dbReference type="NCBI Taxonomy" id="6500"/>
    <lineage>
        <taxon>Eukaryota</taxon>
        <taxon>Metazoa</taxon>
        <taxon>Spiralia</taxon>
        <taxon>Lophotrochozoa</taxon>
        <taxon>Mollusca</taxon>
        <taxon>Gastropoda</taxon>
        <taxon>Heterobranchia</taxon>
        <taxon>Euthyneura</taxon>
        <taxon>Tectipleura</taxon>
        <taxon>Aplysiida</taxon>
        <taxon>Aplysioidea</taxon>
        <taxon>Aplysiidae</taxon>
        <taxon>Aplysia</taxon>
    </lineage>
</organism>
<dbReference type="PROSITE" id="PS50923">
    <property type="entry name" value="SUSHI"/>
    <property type="match status" value="1"/>
</dbReference>